<name>A0A7W7PER0_STRNE</name>
<evidence type="ECO:0008006" key="4">
    <source>
        <dbReference type="Google" id="ProtNLM"/>
    </source>
</evidence>
<feature type="signal peptide" evidence="1">
    <location>
        <begin position="1"/>
        <end position="24"/>
    </location>
</feature>
<keyword evidence="1" id="KW-0732">Signal</keyword>
<sequence length="268" mass="28231">MRRSVIPLSAVVLLCAGCSWGRVADEPKRPAKAAASAPAVDHGPTVRAAVAATGKTSARIDEQIKIGDGTRTYTLAVKGAFDLAGDKGRLAVDMLDAPGPRHVDEVFTDGTVYVGGFLGVGDSWGSIARDEAEAHYLLRAPLNDPEHVLRQAAGMRKISKVGEEKMNGTPAVHYRGILEDDMVTLRLAQDMRAKWAAGKKQIGEIPVFADVWVDRNGRVARTLLSCAMGPVSVTVTMNLADFGKPVEAVAPAPDKVTPVPSSGGVLTG</sequence>
<dbReference type="InterPro" id="IPR029046">
    <property type="entry name" value="LolA/LolB/LppX"/>
</dbReference>
<dbReference type="SUPFAM" id="SSF89392">
    <property type="entry name" value="Prokaryotic lipoproteins and lipoprotein localization factors"/>
    <property type="match status" value="1"/>
</dbReference>
<dbReference type="RefSeq" id="WP_184735458.1">
    <property type="nucleotide sequence ID" value="NZ_BMRW01000008.1"/>
</dbReference>
<dbReference type="Gene3D" id="2.50.20.20">
    <property type="match status" value="1"/>
</dbReference>
<dbReference type="EMBL" id="JACHJG010000008">
    <property type="protein sequence ID" value="MBB4888111.1"/>
    <property type="molecule type" value="Genomic_DNA"/>
</dbReference>
<accession>A0A7W7PER0</accession>
<reference evidence="2 3" key="1">
    <citation type="submission" date="2020-08" db="EMBL/GenBank/DDBJ databases">
        <title>Genomic Encyclopedia of Type Strains, Phase III (KMG-III): the genomes of soil and plant-associated and newly described type strains.</title>
        <authorList>
            <person name="Whitman W."/>
        </authorList>
    </citation>
    <scope>NUCLEOTIDE SEQUENCE [LARGE SCALE GENOMIC DNA]</scope>
    <source>
        <strain evidence="2 3">CECT 3265</strain>
    </source>
</reference>
<proteinExistence type="predicted"/>
<dbReference type="AlphaFoldDB" id="A0A7W7PER0"/>
<keyword evidence="3" id="KW-1185">Reference proteome</keyword>
<dbReference type="Proteomes" id="UP000556436">
    <property type="component" value="Unassembled WGS sequence"/>
</dbReference>
<gene>
    <name evidence="2" type="ORF">FHS38_004179</name>
</gene>
<organism evidence="2 3">
    <name type="scientific">Streptomyces netropsis</name>
    <name type="common">Streptoverticillium netropsis</name>
    <dbReference type="NCBI Taxonomy" id="55404"/>
    <lineage>
        <taxon>Bacteria</taxon>
        <taxon>Bacillati</taxon>
        <taxon>Actinomycetota</taxon>
        <taxon>Actinomycetes</taxon>
        <taxon>Kitasatosporales</taxon>
        <taxon>Streptomycetaceae</taxon>
        <taxon>Streptomyces</taxon>
    </lineage>
</organism>
<protein>
    <recommendedName>
        <fullName evidence="4">Lipoprotein</fullName>
    </recommendedName>
</protein>
<evidence type="ECO:0000313" key="2">
    <source>
        <dbReference type="EMBL" id="MBB4888111.1"/>
    </source>
</evidence>
<feature type="chain" id="PRO_5038753552" description="Lipoprotein" evidence="1">
    <location>
        <begin position="25"/>
        <end position="268"/>
    </location>
</feature>
<evidence type="ECO:0000256" key="1">
    <source>
        <dbReference type="SAM" id="SignalP"/>
    </source>
</evidence>
<evidence type="ECO:0000313" key="3">
    <source>
        <dbReference type="Proteomes" id="UP000556436"/>
    </source>
</evidence>
<comment type="caution">
    <text evidence="2">The sequence shown here is derived from an EMBL/GenBank/DDBJ whole genome shotgun (WGS) entry which is preliminary data.</text>
</comment>